<dbReference type="PROSITE" id="PS00599">
    <property type="entry name" value="AA_TRANSFER_CLASS_2"/>
    <property type="match status" value="1"/>
</dbReference>
<dbReference type="PANTHER" id="PTHR13693:SF77">
    <property type="entry name" value="8-AMINO-7-OXONONANOATE SYNTHASE"/>
    <property type="match status" value="1"/>
</dbReference>
<proteinExistence type="inferred from homology"/>
<keyword evidence="9" id="KW-1185">Reference proteome</keyword>
<dbReference type="Gene3D" id="3.40.640.10">
    <property type="entry name" value="Type I PLP-dependent aspartate aminotransferase-like (Major domain)"/>
    <property type="match status" value="1"/>
</dbReference>
<reference evidence="8 9" key="1">
    <citation type="submission" date="2016-02" db="EMBL/GenBank/DDBJ databases">
        <title>Ulvibacter sp. LPB0005, isolated from Thais luteostoma.</title>
        <authorList>
            <person name="Shin S.-K."/>
            <person name="Yi H."/>
        </authorList>
    </citation>
    <scope>NUCLEOTIDE SEQUENCE [LARGE SCALE GENOMIC DNA]</scope>
    <source>
        <strain evidence="8 9">LPB0005</strain>
    </source>
</reference>
<comment type="caution">
    <text evidence="8">The sequence shown here is derived from an EMBL/GenBank/DDBJ whole genome shotgun (WGS) entry which is preliminary data.</text>
</comment>
<sequence length="382" mass="42274">MLPKKLKKKLNGRKLSNSLRSLSTSTNRIDFSSNDYLGYSFSNEIGVVADALVVSHHLSAHGATGSRLLTGHHSLFNECENFVAAFHHAESALIFNSGYDANIGFFQSVPQRGDLIFYDEYIHASIRDGISMCHAKSYKFPHNDLEALKKKVKKERQRTTIEAEVYIVTESVFSMDGDAPDLFALSNWCAEHNVHLIIDEAHAVGVFGKHGNGLVQHLGIEQNVFARIVTFGKALGCHGAAILGSEALKQYLINFARSFIYTTALPPYSVAAVLAGYQILSSSTSQQEQLHYNIAILQNEIKKAELSEHFITSNSAIHCCKVSGNQTVKNLADHLQKSGFDVRPILSPTVPEGSERLRICLHSFNTEEEIVSLVHHLKILLT</sequence>
<dbReference type="PANTHER" id="PTHR13693">
    <property type="entry name" value="CLASS II AMINOTRANSFERASE/8-AMINO-7-OXONONANOATE SYNTHASE"/>
    <property type="match status" value="1"/>
</dbReference>
<comment type="pathway">
    <text evidence="2">Lipid metabolism.</text>
</comment>
<evidence type="ECO:0000256" key="2">
    <source>
        <dbReference type="ARBA" id="ARBA00005189"/>
    </source>
</evidence>
<accession>A0A167IUM2</accession>
<dbReference type="InterPro" id="IPR015421">
    <property type="entry name" value="PyrdxlP-dep_Trfase_major"/>
</dbReference>
<evidence type="ECO:0000256" key="5">
    <source>
        <dbReference type="ARBA" id="ARBA00022898"/>
    </source>
</evidence>
<dbReference type="OrthoDB" id="9807157at2"/>
<evidence type="ECO:0000313" key="9">
    <source>
        <dbReference type="Proteomes" id="UP000077013"/>
    </source>
</evidence>
<gene>
    <name evidence="8" type="ORF">ULVI_04630</name>
</gene>
<comment type="similarity">
    <text evidence="3">Belongs to the class-II pyridoxal-phosphate-dependent aminotransferase family. BioF subfamily.</text>
</comment>
<dbReference type="GO" id="GO:0030170">
    <property type="term" value="F:pyridoxal phosphate binding"/>
    <property type="evidence" value="ECO:0007669"/>
    <property type="project" value="InterPro"/>
</dbReference>
<keyword evidence="5 6" id="KW-0663">Pyridoxal phosphate</keyword>
<dbReference type="InterPro" id="IPR001917">
    <property type="entry name" value="Aminotrans_II_pyridoxalP_BS"/>
</dbReference>
<protein>
    <submittedName>
        <fullName evidence="8">8-amino-7-oxononanoate synthase</fullName>
    </submittedName>
</protein>
<dbReference type="InterPro" id="IPR015422">
    <property type="entry name" value="PyrdxlP-dep_Trfase_small"/>
</dbReference>
<dbReference type="Proteomes" id="UP000077013">
    <property type="component" value="Unassembled WGS sequence"/>
</dbReference>
<dbReference type="Gene3D" id="3.90.1150.10">
    <property type="entry name" value="Aspartate Aminotransferase, domain 1"/>
    <property type="match status" value="1"/>
</dbReference>
<dbReference type="STRING" id="1763537.ULVI_04630"/>
<evidence type="ECO:0000259" key="7">
    <source>
        <dbReference type="Pfam" id="PF00155"/>
    </source>
</evidence>
<dbReference type="GO" id="GO:0009102">
    <property type="term" value="P:biotin biosynthetic process"/>
    <property type="evidence" value="ECO:0007669"/>
    <property type="project" value="TreeGrafter"/>
</dbReference>
<evidence type="ECO:0000256" key="3">
    <source>
        <dbReference type="ARBA" id="ARBA00010008"/>
    </source>
</evidence>
<dbReference type="InterPro" id="IPR004839">
    <property type="entry name" value="Aminotransferase_I/II_large"/>
</dbReference>
<dbReference type="Pfam" id="PF00155">
    <property type="entry name" value="Aminotran_1_2"/>
    <property type="match status" value="1"/>
</dbReference>
<evidence type="ECO:0000256" key="6">
    <source>
        <dbReference type="RuleBase" id="RU003693"/>
    </source>
</evidence>
<dbReference type="GO" id="GO:0016740">
    <property type="term" value="F:transferase activity"/>
    <property type="evidence" value="ECO:0007669"/>
    <property type="project" value="UniProtKB-KW"/>
</dbReference>
<dbReference type="InterPro" id="IPR015424">
    <property type="entry name" value="PyrdxlP-dep_Trfase"/>
</dbReference>
<organism evidence="8 9">
    <name type="scientific">Cochleicola gelatinilyticus</name>
    <dbReference type="NCBI Taxonomy" id="1763537"/>
    <lineage>
        <taxon>Bacteria</taxon>
        <taxon>Pseudomonadati</taxon>
        <taxon>Bacteroidota</taxon>
        <taxon>Flavobacteriia</taxon>
        <taxon>Flavobacteriales</taxon>
        <taxon>Flavobacteriaceae</taxon>
        <taxon>Cochleicola</taxon>
    </lineage>
</organism>
<dbReference type="EMBL" id="LRXL01000026">
    <property type="protein sequence ID" value="OAB80030.1"/>
    <property type="molecule type" value="Genomic_DNA"/>
</dbReference>
<dbReference type="RefSeq" id="WP_068590224.1">
    <property type="nucleotide sequence ID" value="NZ_LRXL01000026.1"/>
</dbReference>
<evidence type="ECO:0000256" key="1">
    <source>
        <dbReference type="ARBA" id="ARBA00001933"/>
    </source>
</evidence>
<dbReference type="InterPro" id="IPR050087">
    <property type="entry name" value="AON_synthase_class-II"/>
</dbReference>
<keyword evidence="4" id="KW-0808">Transferase</keyword>
<evidence type="ECO:0000256" key="4">
    <source>
        <dbReference type="ARBA" id="ARBA00022679"/>
    </source>
</evidence>
<dbReference type="AlphaFoldDB" id="A0A167IUM2"/>
<comment type="cofactor">
    <cofactor evidence="1 6">
        <name>pyridoxal 5'-phosphate</name>
        <dbReference type="ChEBI" id="CHEBI:597326"/>
    </cofactor>
</comment>
<feature type="domain" description="Aminotransferase class I/classII large" evidence="7">
    <location>
        <begin position="28"/>
        <end position="376"/>
    </location>
</feature>
<dbReference type="SUPFAM" id="SSF53383">
    <property type="entry name" value="PLP-dependent transferases"/>
    <property type="match status" value="1"/>
</dbReference>
<evidence type="ECO:0000313" key="8">
    <source>
        <dbReference type="EMBL" id="OAB80030.1"/>
    </source>
</evidence>
<name>A0A167IUM2_9FLAO</name>